<dbReference type="AlphaFoldDB" id="A0A9P7BSB0"/>
<organism evidence="10 11">
    <name type="scientific">Rhizopus oryzae</name>
    <name type="common">Mucormycosis agent</name>
    <name type="synonym">Rhizopus arrhizus var. delemar</name>
    <dbReference type="NCBI Taxonomy" id="64495"/>
    <lineage>
        <taxon>Eukaryota</taxon>
        <taxon>Fungi</taxon>
        <taxon>Fungi incertae sedis</taxon>
        <taxon>Mucoromycota</taxon>
        <taxon>Mucoromycotina</taxon>
        <taxon>Mucoromycetes</taxon>
        <taxon>Mucorales</taxon>
        <taxon>Mucorineae</taxon>
        <taxon>Rhizopodaceae</taxon>
        <taxon>Rhizopus</taxon>
    </lineage>
</organism>
<keyword evidence="2" id="KW-0813">Transport</keyword>
<evidence type="ECO:0000313" key="11">
    <source>
        <dbReference type="Proteomes" id="UP000716291"/>
    </source>
</evidence>
<dbReference type="GO" id="GO:0008506">
    <property type="term" value="F:sucrose:proton symporter activity"/>
    <property type="evidence" value="ECO:0007669"/>
    <property type="project" value="TreeGrafter"/>
</dbReference>
<gene>
    <name evidence="10" type="ORF">G6F64_006240</name>
</gene>
<feature type="compositionally biased region" description="Polar residues" evidence="7">
    <location>
        <begin position="28"/>
        <end position="39"/>
    </location>
</feature>
<dbReference type="SUPFAM" id="SSF103473">
    <property type="entry name" value="MFS general substrate transporter"/>
    <property type="match status" value="1"/>
</dbReference>
<evidence type="ECO:0000256" key="7">
    <source>
        <dbReference type="SAM" id="MobiDB-lite"/>
    </source>
</evidence>
<evidence type="ECO:0000256" key="5">
    <source>
        <dbReference type="ARBA" id="ARBA00023136"/>
    </source>
</evidence>
<reference evidence="10" key="1">
    <citation type="journal article" date="2020" name="Microb. Genom.">
        <title>Genetic diversity of clinical and environmental Mucorales isolates obtained from an investigation of mucormycosis cases among solid organ transplant recipients.</title>
        <authorList>
            <person name="Nguyen M.H."/>
            <person name="Kaul D."/>
            <person name="Muto C."/>
            <person name="Cheng S.J."/>
            <person name="Richter R.A."/>
            <person name="Bruno V.M."/>
            <person name="Liu G."/>
            <person name="Beyhan S."/>
            <person name="Sundermann A.J."/>
            <person name="Mounaud S."/>
            <person name="Pasculle A.W."/>
            <person name="Nierman W.C."/>
            <person name="Driscoll E."/>
            <person name="Cumbie R."/>
            <person name="Clancy C.J."/>
            <person name="Dupont C.L."/>
        </authorList>
    </citation>
    <scope>NUCLEOTIDE SEQUENCE</scope>
    <source>
        <strain evidence="10">GL11</strain>
    </source>
</reference>
<evidence type="ECO:0000256" key="3">
    <source>
        <dbReference type="ARBA" id="ARBA00022692"/>
    </source>
</evidence>
<evidence type="ECO:0000256" key="1">
    <source>
        <dbReference type="ARBA" id="ARBA00004141"/>
    </source>
</evidence>
<feature type="transmembrane region" description="Helical" evidence="8">
    <location>
        <begin position="135"/>
        <end position="154"/>
    </location>
</feature>
<dbReference type="Proteomes" id="UP000716291">
    <property type="component" value="Unassembled WGS sequence"/>
</dbReference>
<sequence length="1199" mass="136376">MPEINSKTPLISKPPVTRPKHKRRRSSFEASTYNSTGQAPSYVKEPLSDLESITPGLNLLQLLSLTVCMAGVQFTWTVELSYGTPYLLSLDLSKELTALVWLAGPLSGLLVQPVSYTLIGAFSDKCRSRLGKRRPFMIVSGSLTCLSMVGIAYAKEIGYWMATLSLKNDKKELESEAHTNAIIVAVFSFYFLDFTLNAVQAICRALILDIPPLWQQELANAWSARMSNTAMVIGYFVGFIDLVTYFPWIGNTQVKVFCMIAIIIFIVTLFITCVTTKEKVNEDQEGNQQPWYSTFFYIWKAFRYLPRPIQTLCNTQFFAWMGWFPFLFYSTQWVSDIYFATHPSTPEKRDWAEGTRAGSFALLCYSVISVLAGLIIPPLAVRFKKVLGILNIYTLSHLTVAAALLSSWFVRSVFSATVILAIMGIPWAIVLWIPFSLVGEYVSVEDEKRQQQQQQQQPGSSMAPYEEEIPQKQEEFDAGMILGVHNMYVVFPQFAVAIISSFIFATIKDDQSMSSVTPVLIFGGLMALIAAGFKRKKALQIAAICGLSVIEEQCELVGYQIYIVEQWMCDRKVDSNVVKVFTGEKSHVIQVAVIAISTAELQHPRPQVHSFISGGESNIRLKSTPLGDIVLTDPSELPFEMDMVLIPDGDYDKWVKQAYVNINLKRTNCTGRSSLNLRPPNPASEEKFRSLYKIADTVDFQEAVTNLVSIVQIALYLFKLLDKDYIDGLICNETTQALWTFYTKYDPIKTTEFTLKEPWLEPHLVAAIISKLIMCRNKLQDSNFTTIKDPFIDYDAFRFNIGDYQRAKNIRPTRFLDIETLSKLNEHTFNLKMKKVLKSKLDDISGTSNSPLFSETSDPEVFRHHATIESLRKIWRPKLRGISTKKSRASGTAAEMLSRVAVSIPWINTATTDHKRTEIHSAVPVMNPASSKINQEQHQASSSHHPIPEVEHSMSPENLDQDIPSYVQFQSIQQQEESRKISEEGGFVSLIVQPSIKHHKRSISDSILLSKSILNHYHPPSFLQEQQPSLQRSNSTSSLIVLNDQQSERPSVSMNVQTYLTYQRLCQQQRALKKKLVELTSIADEYESTSAYLKQVYQKRHKMFEVIQKESHELMNDQVETEQRLKEMEDDSAKLHYELKALNDKLKDIEDNVGTFYGKVGILERKMDDSQQSITTMLLIGNYFNYYWLKIRQWISPQE</sequence>
<evidence type="ECO:0000256" key="8">
    <source>
        <dbReference type="SAM" id="Phobius"/>
    </source>
</evidence>
<dbReference type="InterPro" id="IPR036259">
    <property type="entry name" value="MFS_trans_sf"/>
</dbReference>
<feature type="transmembrane region" description="Helical" evidence="8">
    <location>
        <begin position="416"/>
        <end position="439"/>
    </location>
</feature>
<dbReference type="InterPro" id="IPR059025">
    <property type="entry name" value="STB6_N"/>
</dbReference>
<evidence type="ECO:0000256" key="6">
    <source>
        <dbReference type="SAM" id="Coils"/>
    </source>
</evidence>
<protein>
    <recommendedName>
        <fullName evidence="9">STB6-like N-terminal domain-containing protein</fullName>
    </recommendedName>
</protein>
<dbReference type="EMBL" id="JAANQT010000817">
    <property type="protein sequence ID" value="KAG1308183.1"/>
    <property type="molecule type" value="Genomic_DNA"/>
</dbReference>
<feature type="transmembrane region" description="Helical" evidence="8">
    <location>
        <begin position="181"/>
        <end position="207"/>
    </location>
</feature>
<proteinExistence type="predicted"/>
<feature type="domain" description="STB6-like N-terminal" evidence="9">
    <location>
        <begin position="535"/>
        <end position="667"/>
    </location>
</feature>
<feature type="transmembrane region" description="Helical" evidence="8">
    <location>
        <begin position="392"/>
        <end position="410"/>
    </location>
</feature>
<dbReference type="CDD" id="cd17313">
    <property type="entry name" value="MFS_SLC45_SUC"/>
    <property type="match status" value="1"/>
</dbReference>
<dbReference type="GO" id="GO:0005886">
    <property type="term" value="C:plasma membrane"/>
    <property type="evidence" value="ECO:0007669"/>
    <property type="project" value="TreeGrafter"/>
</dbReference>
<feature type="transmembrane region" description="Helical" evidence="8">
    <location>
        <begin position="360"/>
        <end position="380"/>
    </location>
</feature>
<dbReference type="PANTHER" id="PTHR19432:SF35">
    <property type="entry name" value="SOLUTE CARRIER FAMILY 45 MEMBER 3 ISOFORM X1"/>
    <property type="match status" value="1"/>
</dbReference>
<comment type="subcellular location">
    <subcellularLocation>
        <location evidence="1">Membrane</location>
        <topology evidence="1">Multi-pass membrane protein</topology>
    </subcellularLocation>
</comment>
<evidence type="ECO:0000313" key="10">
    <source>
        <dbReference type="EMBL" id="KAG1308183.1"/>
    </source>
</evidence>
<dbReference type="OrthoDB" id="19806at2759"/>
<evidence type="ECO:0000256" key="2">
    <source>
        <dbReference type="ARBA" id="ARBA00022448"/>
    </source>
</evidence>
<dbReference type="PANTHER" id="PTHR19432">
    <property type="entry name" value="SUGAR TRANSPORTER"/>
    <property type="match status" value="1"/>
</dbReference>
<feature type="transmembrane region" description="Helical" evidence="8">
    <location>
        <begin position="59"/>
        <end position="78"/>
    </location>
</feature>
<keyword evidence="4 8" id="KW-1133">Transmembrane helix</keyword>
<keyword evidence="6" id="KW-0175">Coiled coil</keyword>
<feature type="transmembrane region" description="Helical" evidence="8">
    <location>
        <begin position="228"/>
        <end position="248"/>
    </location>
</feature>
<feature type="region of interest" description="Disordered" evidence="7">
    <location>
        <begin position="1"/>
        <end position="41"/>
    </location>
</feature>
<dbReference type="Pfam" id="PF25995">
    <property type="entry name" value="STB6_N"/>
    <property type="match status" value="1"/>
</dbReference>
<feature type="compositionally biased region" description="Polar residues" evidence="7">
    <location>
        <begin position="932"/>
        <end position="944"/>
    </location>
</feature>
<accession>A0A9P7BSB0</accession>
<dbReference type="Gene3D" id="1.20.1250.20">
    <property type="entry name" value="MFS general substrate transporter like domains"/>
    <property type="match status" value="1"/>
</dbReference>
<feature type="transmembrane region" description="Helical" evidence="8">
    <location>
        <begin position="513"/>
        <end position="533"/>
    </location>
</feature>
<feature type="transmembrane region" description="Helical" evidence="8">
    <location>
        <begin position="254"/>
        <end position="274"/>
    </location>
</feature>
<feature type="transmembrane region" description="Helical" evidence="8">
    <location>
        <begin position="488"/>
        <end position="507"/>
    </location>
</feature>
<evidence type="ECO:0000259" key="9">
    <source>
        <dbReference type="Pfam" id="PF25995"/>
    </source>
</evidence>
<comment type="caution">
    <text evidence="10">The sequence shown here is derived from an EMBL/GenBank/DDBJ whole genome shotgun (WGS) entry which is preliminary data.</text>
</comment>
<name>A0A9P7BSB0_RHIOR</name>
<keyword evidence="5 8" id="KW-0472">Membrane</keyword>
<feature type="coiled-coil region" evidence="6">
    <location>
        <begin position="1111"/>
        <end position="1152"/>
    </location>
</feature>
<keyword evidence="11" id="KW-1185">Reference proteome</keyword>
<feature type="transmembrane region" description="Helical" evidence="8">
    <location>
        <begin position="98"/>
        <end position="123"/>
    </location>
</feature>
<evidence type="ECO:0000256" key="4">
    <source>
        <dbReference type="ARBA" id="ARBA00022989"/>
    </source>
</evidence>
<feature type="region of interest" description="Disordered" evidence="7">
    <location>
        <begin position="932"/>
        <end position="956"/>
    </location>
</feature>
<keyword evidence="3 8" id="KW-0812">Transmembrane</keyword>